<evidence type="ECO:0000313" key="9">
    <source>
        <dbReference type="Proteomes" id="UP001150925"/>
    </source>
</evidence>
<dbReference type="GO" id="GO:0005739">
    <property type="term" value="C:mitochondrion"/>
    <property type="evidence" value="ECO:0007669"/>
    <property type="project" value="GOC"/>
</dbReference>
<dbReference type="GO" id="GO:0097250">
    <property type="term" value="P:mitochondrial respirasome assembly"/>
    <property type="evidence" value="ECO:0007669"/>
    <property type="project" value="InterPro"/>
</dbReference>
<keyword evidence="9" id="KW-1185">Reference proteome</keyword>
<comment type="caution">
    <text evidence="8">The sequence shown here is derived from an EMBL/GenBank/DDBJ whole genome shotgun (WGS) entry which is preliminary data.</text>
</comment>
<feature type="transmembrane region" description="Helical" evidence="7">
    <location>
        <begin position="101"/>
        <end position="120"/>
    </location>
</feature>
<dbReference type="OrthoDB" id="286395at2759"/>
<dbReference type="PANTHER" id="PTHR12906">
    <property type="entry name" value="PROTEIN C20ORF24 RAB5-INTERACTING PROTEIN"/>
    <property type="match status" value="1"/>
</dbReference>
<evidence type="ECO:0000256" key="1">
    <source>
        <dbReference type="ARBA" id="ARBA00004477"/>
    </source>
</evidence>
<evidence type="ECO:0000256" key="5">
    <source>
        <dbReference type="ARBA" id="ARBA00022989"/>
    </source>
</evidence>
<evidence type="ECO:0000256" key="7">
    <source>
        <dbReference type="SAM" id="Phobius"/>
    </source>
</evidence>
<keyword evidence="4" id="KW-0256">Endoplasmic reticulum</keyword>
<organism evidence="8 9">
    <name type="scientific">Dispira parvispora</name>
    <dbReference type="NCBI Taxonomy" id="1520584"/>
    <lineage>
        <taxon>Eukaryota</taxon>
        <taxon>Fungi</taxon>
        <taxon>Fungi incertae sedis</taxon>
        <taxon>Zoopagomycota</taxon>
        <taxon>Kickxellomycotina</taxon>
        <taxon>Dimargaritomycetes</taxon>
        <taxon>Dimargaritales</taxon>
        <taxon>Dimargaritaceae</taxon>
        <taxon>Dispira</taxon>
    </lineage>
</organism>
<dbReference type="EMBL" id="JANBPY010001130">
    <property type="protein sequence ID" value="KAJ1961473.1"/>
    <property type="molecule type" value="Genomic_DNA"/>
</dbReference>
<evidence type="ECO:0000256" key="2">
    <source>
        <dbReference type="ARBA" id="ARBA00009436"/>
    </source>
</evidence>
<feature type="transmembrane region" description="Helical" evidence="7">
    <location>
        <begin position="62"/>
        <end position="81"/>
    </location>
</feature>
<keyword evidence="5 7" id="KW-1133">Transmembrane helix</keyword>
<comment type="subcellular location">
    <subcellularLocation>
        <location evidence="1">Endoplasmic reticulum membrane</location>
        <topology evidence="1">Multi-pass membrane protein</topology>
    </subcellularLocation>
</comment>
<evidence type="ECO:0000256" key="3">
    <source>
        <dbReference type="ARBA" id="ARBA00022692"/>
    </source>
</evidence>
<gene>
    <name evidence="8" type="ORF">IWQ62_003853</name>
</gene>
<dbReference type="Proteomes" id="UP001150925">
    <property type="component" value="Unassembled WGS sequence"/>
</dbReference>
<evidence type="ECO:0000256" key="4">
    <source>
        <dbReference type="ARBA" id="ARBA00022824"/>
    </source>
</evidence>
<dbReference type="GO" id="GO:0005789">
    <property type="term" value="C:endoplasmic reticulum membrane"/>
    <property type="evidence" value="ECO:0007669"/>
    <property type="project" value="UniProtKB-SubCell"/>
</dbReference>
<accession>A0A9W8ANK9</accession>
<name>A0A9W8ANK9_9FUNG</name>
<dbReference type="InterPro" id="IPR010742">
    <property type="entry name" value="RCAF1"/>
</dbReference>
<dbReference type="PANTHER" id="PTHR12906:SF0">
    <property type="entry name" value="GEL COMPLEX SUBUNIT OPTI"/>
    <property type="match status" value="1"/>
</dbReference>
<sequence length="126" mass="14250">MSTNSRRTGSVATDPQISKFEKAFCRDARWEKTELQDVVFWFLVIISSILGLVWGCLGLTGYLGFMSYIGASFAASVYYYSTFLGIDEEEYGGKSALLQEAYTSALGSFLFTWIFSYTFVHYDLLD</sequence>
<reference evidence="8" key="1">
    <citation type="submission" date="2022-07" db="EMBL/GenBank/DDBJ databases">
        <title>Phylogenomic reconstructions and comparative analyses of Kickxellomycotina fungi.</title>
        <authorList>
            <person name="Reynolds N.K."/>
            <person name="Stajich J.E."/>
            <person name="Barry K."/>
            <person name="Grigoriev I.V."/>
            <person name="Crous P."/>
            <person name="Smith M.E."/>
        </authorList>
    </citation>
    <scope>NUCLEOTIDE SEQUENCE</scope>
    <source>
        <strain evidence="8">RSA 1196</strain>
    </source>
</reference>
<dbReference type="AlphaFoldDB" id="A0A9W8ANK9"/>
<evidence type="ECO:0000313" key="8">
    <source>
        <dbReference type="EMBL" id="KAJ1961473.1"/>
    </source>
</evidence>
<keyword evidence="6 7" id="KW-0472">Membrane</keyword>
<evidence type="ECO:0000256" key="6">
    <source>
        <dbReference type="ARBA" id="ARBA00023136"/>
    </source>
</evidence>
<evidence type="ECO:0008006" key="10">
    <source>
        <dbReference type="Google" id="ProtNLM"/>
    </source>
</evidence>
<dbReference type="InterPro" id="IPR029008">
    <property type="entry name" value="EMC6-like"/>
</dbReference>
<feature type="transmembrane region" description="Helical" evidence="7">
    <location>
        <begin position="38"/>
        <end position="57"/>
    </location>
</feature>
<dbReference type="Pfam" id="PF07019">
    <property type="entry name" value="EMC6"/>
    <property type="match status" value="1"/>
</dbReference>
<comment type="similarity">
    <text evidence="2">Belongs to the EMC6 family.</text>
</comment>
<proteinExistence type="inferred from homology"/>
<keyword evidence="3 7" id="KW-0812">Transmembrane</keyword>
<protein>
    <recommendedName>
        <fullName evidence="10">Rab5-interacting protein</fullName>
    </recommendedName>
</protein>